<accession>A0A0L6UTA3</accession>
<keyword evidence="2" id="KW-1185">Reference proteome</keyword>
<dbReference type="EMBL" id="LAVV01009166">
    <property type="protein sequence ID" value="KNZ51095.1"/>
    <property type="molecule type" value="Genomic_DNA"/>
</dbReference>
<reference evidence="1 2" key="1">
    <citation type="submission" date="2015-08" db="EMBL/GenBank/DDBJ databases">
        <title>Next Generation Sequencing and Analysis of the Genome of Puccinia sorghi L Schw, the Causal Agent of Maize Common Rust.</title>
        <authorList>
            <person name="Rochi L."/>
            <person name="Burguener G."/>
            <person name="Darino M."/>
            <person name="Turjanski A."/>
            <person name="Kreff E."/>
            <person name="Dieguez M.J."/>
            <person name="Sacco F."/>
        </authorList>
    </citation>
    <scope>NUCLEOTIDE SEQUENCE [LARGE SCALE GENOMIC DNA]</scope>
    <source>
        <strain evidence="1 2">RO10H11247</strain>
    </source>
</reference>
<organism evidence="1 2">
    <name type="scientific">Puccinia sorghi</name>
    <dbReference type="NCBI Taxonomy" id="27349"/>
    <lineage>
        <taxon>Eukaryota</taxon>
        <taxon>Fungi</taxon>
        <taxon>Dikarya</taxon>
        <taxon>Basidiomycota</taxon>
        <taxon>Pucciniomycotina</taxon>
        <taxon>Pucciniomycetes</taxon>
        <taxon>Pucciniales</taxon>
        <taxon>Pucciniaceae</taxon>
        <taxon>Puccinia</taxon>
    </lineage>
</organism>
<protein>
    <submittedName>
        <fullName evidence="1">Uncharacterized protein</fullName>
    </submittedName>
</protein>
<dbReference type="VEuPathDB" id="FungiDB:VP01_4098g1"/>
<sequence length="145" mass="16449">MADSTVWIITSFNVTNRTCFKSMDGPLDTSPFHVVKTFLKLILGVQIFLSSKRITHDANKVTIARSLIWETNKLLFYSYVVTKFLLLSWSDFKPDFFPSASLRCGAPPYNSKSATFAWGNQNPLHFSAPMLSGFDLADKFFFCLL</sequence>
<evidence type="ECO:0000313" key="2">
    <source>
        <dbReference type="Proteomes" id="UP000037035"/>
    </source>
</evidence>
<gene>
    <name evidence="1" type="ORF">VP01_4098g1</name>
</gene>
<dbReference type="AlphaFoldDB" id="A0A0L6UTA3"/>
<dbReference type="Proteomes" id="UP000037035">
    <property type="component" value="Unassembled WGS sequence"/>
</dbReference>
<comment type="caution">
    <text evidence="1">The sequence shown here is derived from an EMBL/GenBank/DDBJ whole genome shotgun (WGS) entry which is preliminary data.</text>
</comment>
<name>A0A0L6UTA3_9BASI</name>
<evidence type="ECO:0000313" key="1">
    <source>
        <dbReference type="EMBL" id="KNZ51095.1"/>
    </source>
</evidence>
<dbReference type="OrthoDB" id="2505542at2759"/>
<proteinExistence type="predicted"/>